<accession>A0A6C0KQ03</accession>
<dbReference type="Gene3D" id="3.20.20.370">
    <property type="entry name" value="Glycoside hydrolase/deacetylase"/>
    <property type="match status" value="1"/>
</dbReference>
<feature type="transmembrane region" description="Helical" evidence="1">
    <location>
        <begin position="60"/>
        <end position="81"/>
    </location>
</feature>
<feature type="transmembrane region" description="Helical" evidence="1">
    <location>
        <begin position="6"/>
        <end position="23"/>
    </location>
</feature>
<proteinExistence type="predicted"/>
<keyword evidence="1" id="KW-0472">Membrane</keyword>
<dbReference type="InterPro" id="IPR018763">
    <property type="entry name" value="DUF2334"/>
</dbReference>
<protein>
    <recommendedName>
        <fullName evidence="3">NodB homology domain-containing protein</fullName>
    </recommendedName>
</protein>
<reference evidence="2" key="1">
    <citation type="journal article" date="2020" name="Nature">
        <title>Giant virus diversity and host interactions through global metagenomics.</title>
        <authorList>
            <person name="Schulz F."/>
            <person name="Roux S."/>
            <person name="Paez-Espino D."/>
            <person name="Jungbluth S."/>
            <person name="Walsh D.A."/>
            <person name="Denef V.J."/>
            <person name="McMahon K.D."/>
            <person name="Konstantinidis K.T."/>
            <person name="Eloe-Fadrosh E.A."/>
            <person name="Kyrpides N.C."/>
            <person name="Woyke T."/>
        </authorList>
    </citation>
    <scope>NUCLEOTIDE SEQUENCE</scope>
    <source>
        <strain evidence="2">GVMAG-S-3300013014-136</strain>
    </source>
</reference>
<organism evidence="2">
    <name type="scientific">viral metagenome</name>
    <dbReference type="NCBI Taxonomy" id="1070528"/>
    <lineage>
        <taxon>unclassified sequences</taxon>
        <taxon>metagenomes</taxon>
        <taxon>organismal metagenomes</taxon>
    </lineage>
</organism>
<feature type="transmembrane region" description="Helical" evidence="1">
    <location>
        <begin position="30"/>
        <end position="48"/>
    </location>
</feature>
<evidence type="ECO:0000256" key="1">
    <source>
        <dbReference type="SAM" id="Phobius"/>
    </source>
</evidence>
<dbReference type="AlphaFoldDB" id="A0A6C0KQ03"/>
<feature type="transmembrane region" description="Helical" evidence="1">
    <location>
        <begin position="111"/>
        <end position="127"/>
    </location>
</feature>
<evidence type="ECO:0000313" key="2">
    <source>
        <dbReference type="EMBL" id="QHU20052.1"/>
    </source>
</evidence>
<feature type="transmembrane region" description="Helical" evidence="1">
    <location>
        <begin position="88"/>
        <end position="105"/>
    </location>
</feature>
<sequence length="276" mass="31980">MDEGTIIHTGGATLGIILIAMGIKDKLMGYIIPGFLWLLANLFFLLYSQHKIQLNLNKHLFAILFMAIPAFVMGPIVISSTYKYNHQFLRYFVLFVIFVDLVHLFQSSKEVFVICIIIFFLVRRFRLINYDDVHQNIVQNEEYIKKSDILFVIPDYENVKITDDKIFVNKLKTSGKILGMHGVTHEPSSYTQKAEFGLPVSEKKITEGMKIFENAFGYKPKFFKAPCYNLLPENKVKIEKLGMTVIGPETLMFNRLLHPSSNNFFMQMFNFINSYI</sequence>
<evidence type="ECO:0008006" key="3">
    <source>
        <dbReference type="Google" id="ProtNLM"/>
    </source>
</evidence>
<dbReference type="EMBL" id="MN740961">
    <property type="protein sequence ID" value="QHU20052.1"/>
    <property type="molecule type" value="Genomic_DNA"/>
</dbReference>
<dbReference type="Pfam" id="PF10096">
    <property type="entry name" value="DUF2334"/>
    <property type="match status" value="1"/>
</dbReference>
<keyword evidence="1" id="KW-1133">Transmembrane helix</keyword>
<dbReference type="SUPFAM" id="SSF88713">
    <property type="entry name" value="Glycoside hydrolase/deacetylase"/>
    <property type="match status" value="1"/>
</dbReference>
<keyword evidence="1" id="KW-0812">Transmembrane</keyword>
<dbReference type="InterPro" id="IPR011330">
    <property type="entry name" value="Glyco_hydro/deAcase_b/a-brl"/>
</dbReference>
<name>A0A6C0KQ03_9ZZZZ</name>
<dbReference type="GO" id="GO:0005975">
    <property type="term" value="P:carbohydrate metabolic process"/>
    <property type="evidence" value="ECO:0007669"/>
    <property type="project" value="InterPro"/>
</dbReference>